<evidence type="ECO:0000313" key="8">
    <source>
        <dbReference type="EMBL" id="MBM7130378.1"/>
    </source>
</evidence>
<dbReference type="SMART" id="SM00116">
    <property type="entry name" value="CBS"/>
    <property type="match status" value="2"/>
</dbReference>
<dbReference type="PANTHER" id="PTHR42745:SF1">
    <property type="entry name" value="ARABINOSE 5-PHOSPHATE ISOMERASE KDSD"/>
    <property type="match status" value="1"/>
</dbReference>
<evidence type="ECO:0000313" key="9">
    <source>
        <dbReference type="Proteomes" id="UP001430193"/>
    </source>
</evidence>
<evidence type="ECO:0000256" key="5">
    <source>
        <dbReference type="PROSITE-ProRule" id="PRU00703"/>
    </source>
</evidence>
<dbReference type="InterPro" id="IPR046342">
    <property type="entry name" value="CBS_dom_sf"/>
</dbReference>
<dbReference type="EMBL" id="JADIKF010000039">
    <property type="protein sequence ID" value="MBM7130378.1"/>
    <property type="molecule type" value="Genomic_DNA"/>
</dbReference>
<protein>
    <recommendedName>
        <fullName evidence="4">Arabinose 5-phosphate isomerase</fullName>
        <shortName evidence="4">API</shortName>
        <ecNumber evidence="4">5.3.1.13</ecNumber>
    </recommendedName>
</protein>
<keyword evidence="2" id="KW-0677">Repeat</keyword>
<feature type="domain" description="SIS" evidence="7">
    <location>
        <begin position="48"/>
        <end position="191"/>
    </location>
</feature>
<dbReference type="CDD" id="cd04604">
    <property type="entry name" value="CBS_pair_SIS_assoc"/>
    <property type="match status" value="1"/>
</dbReference>
<dbReference type="Proteomes" id="UP001430193">
    <property type="component" value="Unassembled WGS sequence"/>
</dbReference>
<comment type="similarity">
    <text evidence="1 4">Belongs to the SIS family. GutQ/KpsF subfamily.</text>
</comment>
<evidence type="ECO:0000256" key="4">
    <source>
        <dbReference type="PIRNR" id="PIRNR004692"/>
    </source>
</evidence>
<evidence type="ECO:0000256" key="1">
    <source>
        <dbReference type="ARBA" id="ARBA00008165"/>
    </source>
</evidence>
<feature type="domain" description="CBS" evidence="6">
    <location>
        <begin position="217"/>
        <end position="276"/>
    </location>
</feature>
<dbReference type="InterPro" id="IPR001347">
    <property type="entry name" value="SIS_dom"/>
</dbReference>
<dbReference type="PIRSF" id="PIRSF004692">
    <property type="entry name" value="KdsD_KpsF"/>
    <property type="match status" value="1"/>
</dbReference>
<evidence type="ECO:0000256" key="2">
    <source>
        <dbReference type="ARBA" id="ARBA00022737"/>
    </source>
</evidence>
<comment type="caution">
    <text evidence="8">The sequence shown here is derived from an EMBL/GenBank/DDBJ whole genome shotgun (WGS) entry which is preliminary data.</text>
</comment>
<keyword evidence="4 8" id="KW-0413">Isomerase</keyword>
<feature type="domain" description="CBS" evidence="6">
    <location>
        <begin position="285"/>
        <end position="337"/>
    </location>
</feature>
<reference evidence="8" key="1">
    <citation type="submission" date="2020-10" db="EMBL/GenBank/DDBJ databases">
        <title>Phylogeny of dyella-like bacteria.</title>
        <authorList>
            <person name="Fu J."/>
        </authorList>
    </citation>
    <scope>NUCLEOTIDE SEQUENCE</scope>
    <source>
        <strain evidence="8">DHON07</strain>
    </source>
</reference>
<dbReference type="SUPFAM" id="SSF53697">
    <property type="entry name" value="SIS domain"/>
    <property type="match status" value="1"/>
</dbReference>
<dbReference type="PROSITE" id="PS51371">
    <property type="entry name" value="CBS"/>
    <property type="match status" value="2"/>
</dbReference>
<dbReference type="EC" id="5.3.1.13" evidence="4"/>
<dbReference type="GO" id="GO:0016853">
    <property type="term" value="F:isomerase activity"/>
    <property type="evidence" value="ECO:0007669"/>
    <property type="project" value="UniProtKB-KW"/>
</dbReference>
<sequence>MNAPIAKPQSTRRVDADAIMQSARTVIATEAAAIRALEPRIDQNFVDACRLILACKGRLVVTGMGKSGHIGRKIAATLASTGTPAFFVHPGEASHGDLGMILPQDVVLALSNSGETDEILFILPVIKRQGIPLISITGNPESSLAGQSDVHLDACISAEACPLGLAPTASTTAALVMGDALAIALLEARGFTSEDFARSHPAGSLGRRLLLHISDVMHTGSGIPTISPDASLTEALMEMTRKHLGMTAVVDHDQHLLGVFTDGDLRRALDDDGVDLRNARVSDLMTRGPKVIGADKLAIEAAQLMEKYQIHALLVVDDAQRVVGALNIHDLLRARVV</sequence>
<dbReference type="NCBIfam" id="TIGR00393">
    <property type="entry name" value="kpsF"/>
    <property type="match status" value="1"/>
</dbReference>
<dbReference type="CDD" id="cd05014">
    <property type="entry name" value="SIS_Kpsf"/>
    <property type="match status" value="1"/>
</dbReference>
<dbReference type="Pfam" id="PF01380">
    <property type="entry name" value="SIS"/>
    <property type="match status" value="1"/>
</dbReference>
<dbReference type="RefSeq" id="WP_204631972.1">
    <property type="nucleotide sequence ID" value="NZ_BSOC01000002.1"/>
</dbReference>
<keyword evidence="3 5" id="KW-0129">CBS domain</keyword>
<dbReference type="PROSITE" id="PS51464">
    <property type="entry name" value="SIS"/>
    <property type="match status" value="1"/>
</dbReference>
<dbReference type="InterPro" id="IPR004800">
    <property type="entry name" value="KdsD/KpsF-type"/>
</dbReference>
<name>A0ABS2KHH9_9GAMM</name>
<dbReference type="Gene3D" id="3.40.50.10490">
    <property type="entry name" value="Glucose-6-phosphate isomerase like protein, domain 1"/>
    <property type="match status" value="1"/>
</dbReference>
<evidence type="ECO:0000259" key="7">
    <source>
        <dbReference type="PROSITE" id="PS51464"/>
    </source>
</evidence>
<accession>A0ABS2KHH9</accession>
<dbReference type="Pfam" id="PF00571">
    <property type="entry name" value="CBS"/>
    <property type="match status" value="2"/>
</dbReference>
<dbReference type="InterPro" id="IPR035474">
    <property type="entry name" value="SIS_Kpsf"/>
</dbReference>
<proteinExistence type="inferred from homology"/>
<dbReference type="InterPro" id="IPR050986">
    <property type="entry name" value="GutQ/KpsF_isomerases"/>
</dbReference>
<evidence type="ECO:0000259" key="6">
    <source>
        <dbReference type="PROSITE" id="PS51371"/>
    </source>
</evidence>
<dbReference type="InterPro" id="IPR000644">
    <property type="entry name" value="CBS_dom"/>
</dbReference>
<dbReference type="InterPro" id="IPR046348">
    <property type="entry name" value="SIS_dom_sf"/>
</dbReference>
<dbReference type="Gene3D" id="3.10.580.10">
    <property type="entry name" value="CBS-domain"/>
    <property type="match status" value="1"/>
</dbReference>
<keyword evidence="9" id="KW-1185">Reference proteome</keyword>
<gene>
    <name evidence="8" type="ORF">ISS99_12625</name>
</gene>
<evidence type="ECO:0000256" key="3">
    <source>
        <dbReference type="ARBA" id="ARBA00023122"/>
    </source>
</evidence>
<organism evidence="8 9">
    <name type="scientific">Dyella mobilis</name>
    <dbReference type="NCBI Taxonomy" id="1849582"/>
    <lineage>
        <taxon>Bacteria</taxon>
        <taxon>Pseudomonadati</taxon>
        <taxon>Pseudomonadota</taxon>
        <taxon>Gammaproteobacteria</taxon>
        <taxon>Lysobacterales</taxon>
        <taxon>Rhodanobacteraceae</taxon>
        <taxon>Dyella</taxon>
    </lineage>
</organism>
<dbReference type="PANTHER" id="PTHR42745">
    <property type="match status" value="1"/>
</dbReference>
<comment type="catalytic activity">
    <reaction evidence="4">
        <text>D-arabinose 5-phosphate = D-ribulose 5-phosphate</text>
        <dbReference type="Rhea" id="RHEA:23104"/>
        <dbReference type="ChEBI" id="CHEBI:57693"/>
        <dbReference type="ChEBI" id="CHEBI:58121"/>
        <dbReference type="EC" id="5.3.1.13"/>
    </reaction>
</comment>